<feature type="domain" description="SGNH hydrolase-type esterase" evidence="2">
    <location>
        <begin position="33"/>
        <end position="220"/>
    </location>
</feature>
<protein>
    <submittedName>
        <fullName evidence="4">SGNH/GDSL hydrolase family protein</fullName>
    </submittedName>
</protein>
<dbReference type="EMBL" id="CP107006">
    <property type="protein sequence ID" value="UYQ92414.1"/>
    <property type="molecule type" value="Genomic_DNA"/>
</dbReference>
<dbReference type="InterPro" id="IPR013830">
    <property type="entry name" value="SGNH_hydro"/>
</dbReference>
<dbReference type="Pfam" id="PF18962">
    <property type="entry name" value="Por_Secre_tail"/>
    <property type="match status" value="1"/>
</dbReference>
<gene>
    <name evidence="4" type="ORF">MKQ68_20225</name>
</gene>
<name>A0ABY6J278_9BACT</name>
<evidence type="ECO:0000313" key="4">
    <source>
        <dbReference type="EMBL" id="UYQ92414.1"/>
    </source>
</evidence>
<dbReference type="InterPro" id="IPR036514">
    <property type="entry name" value="SGNH_hydro_sf"/>
</dbReference>
<dbReference type="GO" id="GO:0016787">
    <property type="term" value="F:hydrolase activity"/>
    <property type="evidence" value="ECO:0007669"/>
    <property type="project" value="UniProtKB-KW"/>
</dbReference>
<dbReference type="CDD" id="cd00229">
    <property type="entry name" value="SGNH_hydrolase"/>
    <property type="match status" value="1"/>
</dbReference>
<sequence length="1218" mass="135090">MKHFYALLLLALLSAPSTFAQVCTDKGFRLVIVGSSTAAGWSGPTSIDSSFGRRLKRHLEAIHPNWAVYNIATGGINTYAVQPSWYRPPVIPGDSRPAPDPAVNITRAINEFSPDAILISLPSNDASAGYPLAEQQANFNRIWATADSMNIAVWVTSTQPRDQMWGASRQPLMDMRDWLATRFGAKYIDFWTTFANTDGTINSAYASGDGIHLNNAAHRIMFERTVAEGIPDTLCKGPIRLQSLAVTAAGSGRSVAWTVTGERLMTQYVVQRSLDSLAWDSVGVVAANGSNIVTRNYTFADNSTQSTAIYYRLKLRDSRNRIFYTRGVKFDAQPVPYALSSFTGVARYNTAKLDWTTTFETKLHRIKLQRKTAVSTWKQIADLPAAGNATVPTNYTYTDTLTSDSSFYYRLHISDSSGRQFLTDSIRVNADSGYWKPFVLQNFAVTGNDTAANLSWQTTREKYTDKFFILRNNGAGWATIDSVNAAGRSSTLRSYTYIDHNRFNFDVFYRLRLQDSLGRSTFSDSVKLLKPQPPFALDSFSVTADWDQFNAGWKTLTEYNSWRFSLLRSADSVSWTTVTVVNAAGTSTTPRYYTYVDKPATLQTYYYQLKMEGLSGGSYYSNVVKVQADSSYAKPFVYSGPTVTRQNNLPYVQWSTTKEKNTLRFTVQRRLSTTSWTTAGTVNAAGNSNTLRNYSFTDNSILNEDVYYRLKMEDTSQRAFYSDSVKLNKLVIPFVLTAFTGTADYNQRNLAWTTASENGSLRFIVERSADSAAWTTVGNVPATGTSAVPVNYTFANTNVPQQVWYYRLHMEDTAGVHTYSGGIKIQPDPLYAQPFTYTGPTVTKVGSYPFVQWVTTREKNTLRFTVERSLNNTGWTGIRTIAAAGNSTTARSYSFTDSTVFTQNVYYRLKMEDTGYRAFYSASALLAYATGPFALTSFTVTRDYDDGYLNWSTASETNTSKFVLQRSVDSVTWDILAFVPAAGNSTTARQYTYKDPLVPSIAFFYRLKMETTNGSATYSPAVKALPDPVQLQPVNLSSFTAVLVGGKPSVQWTSSIEKESSKWRLQRSTNGWSWTTVSTQNAAGRTLTGASYSYNDNFTVTALTHYRVQLEDSAARTFNSSSISVSPGSGSRLAFAAPTPEAGAQLELLTPNPTSGDFRINGLSAGGHQVEVFNTAGALVYRHASYENGTRIEAGNWSSGIYYVLIDGGKTKLRLVKQ</sequence>
<dbReference type="Pfam" id="PF13472">
    <property type="entry name" value="Lipase_GDSL_2"/>
    <property type="match status" value="1"/>
</dbReference>
<organism evidence="4 5">
    <name type="scientific">Chitinophaga horti</name>
    <dbReference type="NCBI Taxonomy" id="2920382"/>
    <lineage>
        <taxon>Bacteria</taxon>
        <taxon>Pseudomonadati</taxon>
        <taxon>Bacteroidota</taxon>
        <taxon>Chitinophagia</taxon>
        <taxon>Chitinophagales</taxon>
        <taxon>Chitinophagaceae</taxon>
        <taxon>Chitinophaga</taxon>
    </lineage>
</organism>
<dbReference type="RefSeq" id="WP_264280682.1">
    <property type="nucleotide sequence ID" value="NZ_CP107006.1"/>
</dbReference>
<accession>A0ABY6J278</accession>
<evidence type="ECO:0000259" key="2">
    <source>
        <dbReference type="Pfam" id="PF13472"/>
    </source>
</evidence>
<feature type="domain" description="Secretion system C-terminal sorting" evidence="3">
    <location>
        <begin position="1151"/>
        <end position="1212"/>
    </location>
</feature>
<keyword evidence="4" id="KW-0378">Hydrolase</keyword>
<keyword evidence="5" id="KW-1185">Reference proteome</keyword>
<dbReference type="Proteomes" id="UP001162741">
    <property type="component" value="Chromosome"/>
</dbReference>
<dbReference type="Gene3D" id="3.40.50.1110">
    <property type="entry name" value="SGNH hydrolase"/>
    <property type="match status" value="1"/>
</dbReference>
<evidence type="ECO:0000256" key="1">
    <source>
        <dbReference type="SAM" id="SignalP"/>
    </source>
</evidence>
<evidence type="ECO:0000259" key="3">
    <source>
        <dbReference type="Pfam" id="PF18962"/>
    </source>
</evidence>
<dbReference type="NCBIfam" id="TIGR04183">
    <property type="entry name" value="Por_Secre_tail"/>
    <property type="match status" value="1"/>
</dbReference>
<dbReference type="SUPFAM" id="SSF52266">
    <property type="entry name" value="SGNH hydrolase"/>
    <property type="match status" value="1"/>
</dbReference>
<proteinExistence type="predicted"/>
<keyword evidence="1" id="KW-0732">Signal</keyword>
<feature type="signal peptide" evidence="1">
    <location>
        <begin position="1"/>
        <end position="20"/>
    </location>
</feature>
<dbReference type="InterPro" id="IPR026444">
    <property type="entry name" value="Secre_tail"/>
</dbReference>
<feature type="chain" id="PRO_5046407972" evidence="1">
    <location>
        <begin position="21"/>
        <end position="1218"/>
    </location>
</feature>
<reference evidence="4" key="1">
    <citation type="submission" date="2022-10" db="EMBL/GenBank/DDBJ databases">
        <title>Chitinophaga sp. nov., isolated from soil.</title>
        <authorList>
            <person name="Jeon C.O."/>
        </authorList>
    </citation>
    <scope>NUCLEOTIDE SEQUENCE</scope>
    <source>
        <strain evidence="4">R8</strain>
    </source>
</reference>
<evidence type="ECO:0000313" key="5">
    <source>
        <dbReference type="Proteomes" id="UP001162741"/>
    </source>
</evidence>